<comment type="caution">
    <text evidence="2">The sequence shown here is derived from an EMBL/GenBank/DDBJ whole genome shotgun (WGS) entry which is preliminary data.</text>
</comment>
<name>A0AAD6M1C4_9ROSI</name>
<reference evidence="2" key="1">
    <citation type="journal article" date="2023" name="Mol. Ecol. Resour.">
        <title>Chromosome-level genome assembly of a triploid poplar Populus alba 'Berolinensis'.</title>
        <authorList>
            <person name="Chen S."/>
            <person name="Yu Y."/>
            <person name="Wang X."/>
            <person name="Wang S."/>
            <person name="Zhang T."/>
            <person name="Zhou Y."/>
            <person name="He R."/>
            <person name="Meng N."/>
            <person name="Wang Y."/>
            <person name="Liu W."/>
            <person name="Liu Z."/>
            <person name="Liu J."/>
            <person name="Guo Q."/>
            <person name="Huang H."/>
            <person name="Sederoff R.R."/>
            <person name="Wang G."/>
            <person name="Qu G."/>
            <person name="Chen S."/>
        </authorList>
    </citation>
    <scope>NUCLEOTIDE SEQUENCE</scope>
    <source>
        <strain evidence="2">SC-2020</strain>
    </source>
</reference>
<evidence type="ECO:0000256" key="1">
    <source>
        <dbReference type="SAM" id="MobiDB-lite"/>
    </source>
</evidence>
<gene>
    <name evidence="2" type="ORF">NC653_029016</name>
</gene>
<evidence type="ECO:0000313" key="3">
    <source>
        <dbReference type="Proteomes" id="UP001164929"/>
    </source>
</evidence>
<dbReference type="AlphaFoldDB" id="A0AAD6M1C4"/>
<protein>
    <submittedName>
        <fullName evidence="2">Uncharacterized protein</fullName>
    </submittedName>
</protein>
<proteinExistence type="predicted"/>
<keyword evidence="3" id="KW-1185">Reference proteome</keyword>
<sequence length="58" mass="6705">MKGFTLNQKNLKSTPEKNPSEEKKKEKSMYEHLNAKDRMMKTATASMITRSKKINMGN</sequence>
<organism evidence="2 3">
    <name type="scientific">Populus alba x Populus x berolinensis</name>
    <dbReference type="NCBI Taxonomy" id="444605"/>
    <lineage>
        <taxon>Eukaryota</taxon>
        <taxon>Viridiplantae</taxon>
        <taxon>Streptophyta</taxon>
        <taxon>Embryophyta</taxon>
        <taxon>Tracheophyta</taxon>
        <taxon>Spermatophyta</taxon>
        <taxon>Magnoliopsida</taxon>
        <taxon>eudicotyledons</taxon>
        <taxon>Gunneridae</taxon>
        <taxon>Pentapetalae</taxon>
        <taxon>rosids</taxon>
        <taxon>fabids</taxon>
        <taxon>Malpighiales</taxon>
        <taxon>Salicaceae</taxon>
        <taxon>Saliceae</taxon>
        <taxon>Populus</taxon>
    </lineage>
</organism>
<dbReference type="EMBL" id="JAQIZT010000012">
    <property type="protein sequence ID" value="KAJ6977005.1"/>
    <property type="molecule type" value="Genomic_DNA"/>
</dbReference>
<feature type="region of interest" description="Disordered" evidence="1">
    <location>
        <begin position="1"/>
        <end position="28"/>
    </location>
</feature>
<evidence type="ECO:0000313" key="2">
    <source>
        <dbReference type="EMBL" id="KAJ6977005.1"/>
    </source>
</evidence>
<feature type="compositionally biased region" description="Basic and acidic residues" evidence="1">
    <location>
        <begin position="14"/>
        <end position="28"/>
    </location>
</feature>
<accession>A0AAD6M1C4</accession>
<feature type="compositionally biased region" description="Polar residues" evidence="1">
    <location>
        <begin position="1"/>
        <end position="11"/>
    </location>
</feature>
<dbReference type="Proteomes" id="UP001164929">
    <property type="component" value="Chromosome 12"/>
</dbReference>